<dbReference type="AlphaFoldDB" id="T1JPN3"/>
<evidence type="ECO:0000313" key="1">
    <source>
        <dbReference type="EnsemblMetazoa" id="tetur01g00220.1"/>
    </source>
</evidence>
<proteinExistence type="predicted"/>
<dbReference type="EnsemblMetazoa" id="tetur01g00220.1">
    <property type="protein sequence ID" value="tetur01g00220.1"/>
    <property type="gene ID" value="tetur01g00220"/>
</dbReference>
<dbReference type="Proteomes" id="UP000015104">
    <property type="component" value="Unassembled WGS sequence"/>
</dbReference>
<dbReference type="HOGENOM" id="CLU_3034920_0_0_1"/>
<keyword evidence="2" id="KW-1185">Reference proteome</keyword>
<dbReference type="EMBL" id="CAEY01000428">
    <property type="status" value="NOT_ANNOTATED_CDS"/>
    <property type="molecule type" value="Genomic_DNA"/>
</dbReference>
<organism evidence="1 2">
    <name type="scientific">Tetranychus urticae</name>
    <name type="common">Two-spotted spider mite</name>
    <dbReference type="NCBI Taxonomy" id="32264"/>
    <lineage>
        <taxon>Eukaryota</taxon>
        <taxon>Metazoa</taxon>
        <taxon>Ecdysozoa</taxon>
        <taxon>Arthropoda</taxon>
        <taxon>Chelicerata</taxon>
        <taxon>Arachnida</taxon>
        <taxon>Acari</taxon>
        <taxon>Acariformes</taxon>
        <taxon>Trombidiformes</taxon>
        <taxon>Prostigmata</taxon>
        <taxon>Eleutherengona</taxon>
        <taxon>Raphignathae</taxon>
        <taxon>Tetranychoidea</taxon>
        <taxon>Tetranychidae</taxon>
        <taxon>Tetranychus</taxon>
    </lineage>
</organism>
<reference evidence="2" key="1">
    <citation type="submission" date="2011-08" db="EMBL/GenBank/DDBJ databases">
        <authorList>
            <person name="Rombauts S."/>
        </authorList>
    </citation>
    <scope>NUCLEOTIDE SEQUENCE</scope>
    <source>
        <strain evidence="2">London</strain>
    </source>
</reference>
<reference evidence="1" key="2">
    <citation type="submission" date="2015-06" db="UniProtKB">
        <authorList>
            <consortium name="EnsemblMetazoa"/>
        </authorList>
    </citation>
    <scope>IDENTIFICATION</scope>
</reference>
<evidence type="ECO:0000313" key="2">
    <source>
        <dbReference type="Proteomes" id="UP000015104"/>
    </source>
</evidence>
<name>T1JPN3_TETUR</name>
<accession>T1JPN3</accession>
<protein>
    <submittedName>
        <fullName evidence="1">Uncharacterized protein</fullName>
    </submittedName>
</protein>
<sequence>MTKPTHKTVSKILLKPQSKMIELKKHHQHQFIKKQFAASTLGLLELQYRHGMAIR</sequence>